<organism evidence="1 2">
    <name type="scientific">Streptomyces griseoruber</name>
    <dbReference type="NCBI Taxonomy" id="1943"/>
    <lineage>
        <taxon>Bacteria</taxon>
        <taxon>Bacillati</taxon>
        <taxon>Actinomycetota</taxon>
        <taxon>Actinomycetes</taxon>
        <taxon>Kitasatosporales</taxon>
        <taxon>Streptomycetaceae</taxon>
        <taxon>Streptomyces</taxon>
    </lineage>
</organism>
<protein>
    <submittedName>
        <fullName evidence="1">Uncharacterized protein</fullName>
    </submittedName>
</protein>
<comment type="caution">
    <text evidence="1">The sequence shown here is derived from an EMBL/GenBank/DDBJ whole genome shotgun (WGS) entry which is preliminary data.</text>
</comment>
<dbReference type="Proteomes" id="UP000052982">
    <property type="component" value="Unassembled WGS sequence"/>
</dbReference>
<name>A0A101T995_9ACTN</name>
<proteinExistence type="predicted"/>
<evidence type="ECO:0000313" key="1">
    <source>
        <dbReference type="EMBL" id="KUN88082.1"/>
    </source>
</evidence>
<gene>
    <name evidence="1" type="ORF">AQJ64_03835</name>
</gene>
<keyword evidence="2" id="KW-1185">Reference proteome</keyword>
<dbReference type="AlphaFoldDB" id="A0A101T995"/>
<reference evidence="1 2" key="1">
    <citation type="submission" date="2015-10" db="EMBL/GenBank/DDBJ databases">
        <title>Draft genome sequence of Streptomyces griseoruber DSM 40281, type strain for the species Streptomyces griseoruber.</title>
        <authorList>
            <person name="Ruckert C."/>
            <person name="Winkler A."/>
            <person name="Kalinowski J."/>
            <person name="Kampfer P."/>
            <person name="Glaeser S."/>
        </authorList>
    </citation>
    <scope>NUCLEOTIDE SEQUENCE [LARGE SCALE GENOMIC DNA]</scope>
    <source>
        <strain evidence="1 2">DSM 40281</strain>
    </source>
</reference>
<evidence type="ECO:0000313" key="2">
    <source>
        <dbReference type="Proteomes" id="UP000052982"/>
    </source>
</evidence>
<accession>A0A101T995</accession>
<sequence length="76" mass="8070">MVTPGDDVWERACRTGAGGARHAAEDITPTGGGDVACGWDDYAVSGGSRPPSVRSVSRMWRIRATNGVWRPEQVGL</sequence>
<dbReference type="EMBL" id="LMWW01000006">
    <property type="protein sequence ID" value="KUN88082.1"/>
    <property type="molecule type" value="Genomic_DNA"/>
</dbReference>